<name>A0A0C3CBM9_OIDMZ</name>
<keyword evidence="3" id="KW-1185">Reference proteome</keyword>
<evidence type="ECO:0000313" key="3">
    <source>
        <dbReference type="Proteomes" id="UP000054321"/>
    </source>
</evidence>
<accession>A0A0C3CBM9</accession>
<proteinExistence type="predicted"/>
<evidence type="ECO:0000259" key="1">
    <source>
        <dbReference type="Pfam" id="PF10395"/>
    </source>
</evidence>
<dbReference type="Pfam" id="PF10395">
    <property type="entry name" value="Utp8_b_propeller"/>
    <property type="match status" value="1"/>
</dbReference>
<dbReference type="EMBL" id="KN832884">
    <property type="protein sequence ID" value="KIM96368.1"/>
    <property type="molecule type" value="Genomic_DNA"/>
</dbReference>
<sequence>MSSRISLQNPYTVAPLPQPIDRLTGRYMVSDVYGGTAGSKKRKRAELVVGIDGEGVNLYDVSAARLVTAYALPPQTTFTCAPCSTRTRISKKQVERRTYVSTTQSEARTQAQLTLFHDVALGSSTQSSTVSRKLEHSEEPIVYMGTVTATRDSGISDSTFDLLVVKRDGEIQCLDGDKLEDKWTSPANALGRDATPPISSGQVEYVQLTNAYTASQGILKSRQGILNTFQQEISQDGFNPDVLVIITRSDTPTLARNIHVVALPRRSATKSTELKHAVEPLLTTTLSTTSHGHINESFSIHVSSGTLQRLCGDYLFTYDITGVSPKIISKLRLKGSTSFLRLSRTSVIVSTASSLAIYNSKFGSMLASIPLPPEFLSKNASILANGTQRCPCALVSYSPKLGIAIAIANTGLIALQIQGKSRIDGLLIDSLGCSARGQQRPQSLKGSAGVELTTILSYLPGSMIQYEGPSKSDLKAIDEAVTSGDVLQFEELVGRKLPILNNASGKGGAESSQSTSEVDRRWVIYTLSKVFALSTTDNSDASLTVSFFSPNTFTWLLRTGNMTLENIELALRDRIHESGLESIPSGELVDAIVEIDPQMDLLFALVSVNYLGAAELLAAIRRLMESLELFGEDAATRQLMLMNEEDSNLESGNIEDQVAELEAEAEADLALAEYQLGPGSGIRGEALSLALSKLYSCPTNSIVHALQTTYSSQEIVSLIYLLRFEMARGAWTSRYLDGDELDVSDDETGVPDSTILLISSLLSSCIDAVGAGGWLAGHARLVSSNRFEAEELIASLKLEVSAALEGLEEAVYLRGLTSEMVRYGDMVRKGQSGGDGPQAEWRKSKPTLGSHIISTSEHEGKLLPLGLKAEQPISKFRVGAGGEVHERSLRDIGRLKSHKIGKYSLERIVV</sequence>
<gene>
    <name evidence="2" type="ORF">OIDMADRAFT_105945</name>
</gene>
<evidence type="ECO:0000313" key="2">
    <source>
        <dbReference type="EMBL" id="KIM96368.1"/>
    </source>
</evidence>
<protein>
    <recommendedName>
        <fullName evidence="1">Utp8 beta-propeller domain-containing protein</fullName>
    </recommendedName>
</protein>
<dbReference type="InterPro" id="IPR018843">
    <property type="entry name" value="Utp8_b-prop"/>
</dbReference>
<dbReference type="InParanoid" id="A0A0C3CBM9"/>
<dbReference type="OrthoDB" id="5330858at2759"/>
<dbReference type="Proteomes" id="UP000054321">
    <property type="component" value="Unassembled WGS sequence"/>
</dbReference>
<reference evidence="3" key="2">
    <citation type="submission" date="2015-01" db="EMBL/GenBank/DDBJ databases">
        <title>Evolutionary Origins and Diversification of the Mycorrhizal Mutualists.</title>
        <authorList>
            <consortium name="DOE Joint Genome Institute"/>
            <consortium name="Mycorrhizal Genomics Consortium"/>
            <person name="Kohler A."/>
            <person name="Kuo A."/>
            <person name="Nagy L.G."/>
            <person name="Floudas D."/>
            <person name="Copeland A."/>
            <person name="Barry K.W."/>
            <person name="Cichocki N."/>
            <person name="Veneault-Fourrey C."/>
            <person name="LaButti K."/>
            <person name="Lindquist E.A."/>
            <person name="Lipzen A."/>
            <person name="Lundell T."/>
            <person name="Morin E."/>
            <person name="Murat C."/>
            <person name="Riley R."/>
            <person name="Ohm R."/>
            <person name="Sun H."/>
            <person name="Tunlid A."/>
            <person name="Henrissat B."/>
            <person name="Grigoriev I.V."/>
            <person name="Hibbett D.S."/>
            <person name="Martin F."/>
        </authorList>
    </citation>
    <scope>NUCLEOTIDE SEQUENCE [LARGE SCALE GENOMIC DNA]</scope>
    <source>
        <strain evidence="3">Zn</strain>
    </source>
</reference>
<dbReference type="STRING" id="913774.A0A0C3CBM9"/>
<dbReference type="AlphaFoldDB" id="A0A0C3CBM9"/>
<dbReference type="HOGENOM" id="CLU_013566_0_0_1"/>
<organism evidence="2 3">
    <name type="scientific">Oidiodendron maius (strain Zn)</name>
    <dbReference type="NCBI Taxonomy" id="913774"/>
    <lineage>
        <taxon>Eukaryota</taxon>
        <taxon>Fungi</taxon>
        <taxon>Dikarya</taxon>
        <taxon>Ascomycota</taxon>
        <taxon>Pezizomycotina</taxon>
        <taxon>Leotiomycetes</taxon>
        <taxon>Leotiomycetes incertae sedis</taxon>
        <taxon>Myxotrichaceae</taxon>
        <taxon>Oidiodendron</taxon>
    </lineage>
</organism>
<reference evidence="2 3" key="1">
    <citation type="submission" date="2014-04" db="EMBL/GenBank/DDBJ databases">
        <authorList>
            <consortium name="DOE Joint Genome Institute"/>
            <person name="Kuo A."/>
            <person name="Martino E."/>
            <person name="Perotto S."/>
            <person name="Kohler A."/>
            <person name="Nagy L.G."/>
            <person name="Floudas D."/>
            <person name="Copeland A."/>
            <person name="Barry K.W."/>
            <person name="Cichocki N."/>
            <person name="Veneault-Fourrey C."/>
            <person name="LaButti K."/>
            <person name="Lindquist E.A."/>
            <person name="Lipzen A."/>
            <person name="Lundell T."/>
            <person name="Morin E."/>
            <person name="Murat C."/>
            <person name="Sun H."/>
            <person name="Tunlid A."/>
            <person name="Henrissat B."/>
            <person name="Grigoriev I.V."/>
            <person name="Hibbett D.S."/>
            <person name="Martin F."/>
            <person name="Nordberg H.P."/>
            <person name="Cantor M.N."/>
            <person name="Hua S.X."/>
        </authorList>
    </citation>
    <scope>NUCLEOTIDE SEQUENCE [LARGE SCALE GENOMIC DNA]</scope>
    <source>
        <strain evidence="2 3">Zn</strain>
    </source>
</reference>
<feature type="domain" description="Utp8 beta-propeller" evidence="1">
    <location>
        <begin position="6"/>
        <end position="371"/>
    </location>
</feature>